<dbReference type="InterPro" id="IPR011990">
    <property type="entry name" value="TPR-like_helical_dom_sf"/>
</dbReference>
<evidence type="ECO:0000313" key="6">
    <source>
        <dbReference type="EMBL" id="TNU76410.1"/>
    </source>
</evidence>
<comment type="caution">
    <text evidence="6">The sequence shown here is derived from an EMBL/GenBank/DDBJ whole genome shotgun (WGS) entry which is preliminary data.</text>
</comment>
<dbReference type="PANTHER" id="PTHR35807">
    <property type="entry name" value="TRANSCRIPTIONAL REGULATOR REDD-RELATED"/>
    <property type="match status" value="1"/>
</dbReference>
<feature type="domain" description="Bacterial transcriptional activator" evidence="5">
    <location>
        <begin position="88"/>
        <end position="249"/>
    </location>
</feature>
<dbReference type="AlphaFoldDB" id="A0A5C5BDD6"/>
<feature type="compositionally biased region" description="Basic and acidic residues" evidence="4">
    <location>
        <begin position="123"/>
        <end position="136"/>
    </location>
</feature>
<dbReference type="Gene3D" id="3.40.50.300">
    <property type="entry name" value="P-loop containing nucleotide triphosphate hydrolases"/>
    <property type="match status" value="1"/>
</dbReference>
<dbReference type="EMBL" id="VENP01000007">
    <property type="protein sequence ID" value="TNU76410.1"/>
    <property type="molecule type" value="Genomic_DNA"/>
</dbReference>
<keyword evidence="2" id="KW-0804">Transcription</keyword>
<dbReference type="Gene3D" id="1.10.10.10">
    <property type="entry name" value="Winged helix-like DNA-binding domain superfamily/Winged helix DNA-binding domain"/>
    <property type="match status" value="1"/>
</dbReference>
<dbReference type="Pfam" id="PF13191">
    <property type="entry name" value="AAA_16"/>
    <property type="match status" value="1"/>
</dbReference>
<feature type="region of interest" description="Disordered" evidence="4">
    <location>
        <begin position="508"/>
        <end position="529"/>
    </location>
</feature>
<evidence type="ECO:0000256" key="4">
    <source>
        <dbReference type="SAM" id="MobiDB-lite"/>
    </source>
</evidence>
<dbReference type="SUPFAM" id="SSF52540">
    <property type="entry name" value="P-loop containing nucleoside triphosphate hydrolases"/>
    <property type="match status" value="1"/>
</dbReference>
<organism evidence="6 7">
    <name type="scientific">Miniimonas arenae</name>
    <dbReference type="NCBI Taxonomy" id="676201"/>
    <lineage>
        <taxon>Bacteria</taxon>
        <taxon>Bacillati</taxon>
        <taxon>Actinomycetota</taxon>
        <taxon>Actinomycetes</taxon>
        <taxon>Micrococcales</taxon>
        <taxon>Beutenbergiaceae</taxon>
        <taxon>Miniimonas</taxon>
    </lineage>
</organism>
<reference evidence="6 7" key="1">
    <citation type="submission" date="2019-06" db="EMBL/GenBank/DDBJ databases">
        <title>Draft genome sequence of Miniimonas arenae KCTC 19750T isolated from sea sand.</title>
        <authorList>
            <person name="Park S.-J."/>
        </authorList>
    </citation>
    <scope>NUCLEOTIDE SEQUENCE [LARGE SCALE GENOMIC DNA]</scope>
    <source>
        <strain evidence="6 7">KCTC 19750</strain>
    </source>
</reference>
<protein>
    <recommendedName>
        <fullName evidence="5">Bacterial transcriptional activator domain-containing protein</fullName>
    </recommendedName>
</protein>
<keyword evidence="7" id="KW-1185">Reference proteome</keyword>
<proteinExistence type="predicted"/>
<evidence type="ECO:0000256" key="3">
    <source>
        <dbReference type="PROSITE-ProRule" id="PRU00339"/>
    </source>
</evidence>
<feature type="region of interest" description="Disordered" evidence="4">
    <location>
        <begin position="123"/>
        <end position="154"/>
    </location>
</feature>
<accession>A0A5C5BDD6</accession>
<sequence length="529" mass="54643">MPRLAVIDDVTWDGVPVTGPIVRDLLRALVVAGPAGSSDGALLEALWADPPGRNALQTVVSRARRALTAEAVARTATGYRLALDAGEVDAWALTEAAHAAARALASADPDGVLAAARHVADIGSRHEGGRDGEGARAEPVGPAERWTERGPAERELHARATADRSRLDAALGSVLLALGRDAEALEALERAHAARPDDEDVAVPYLRALAAVHGPPRALAAYAALADRTADRLGVDPSAPLAVVHAELLAADRPVRTGVVQDPTPLIGRERDLAAVRTALEEARVVTILGSGGLGKTTLAQRVARTARQPVVHVVALAAVTAPADVAPAVAAAIGARDGAAERHDQRADAGAVLARIAAHLAGPPVLLVLDNCEQVVEAVADLAAFLAAAVPGLRVLTPRQALEPAEHPQVLQGREVLVHRGVLPGEADELTHPVRVLHDVDAEDLGGPGVDREEGGEHAQGGRLARTVGAEDADDLAARHLEVDVVDRAVAPEVLDEAAGADGRCGRGGGGCHGTRVRPRTDRSLTLR</sequence>
<feature type="compositionally biased region" description="Basic and acidic residues" evidence="4">
    <location>
        <begin position="520"/>
        <end position="529"/>
    </location>
</feature>
<feature type="compositionally biased region" description="Basic and acidic residues" evidence="4">
    <location>
        <begin position="145"/>
        <end position="154"/>
    </location>
</feature>
<evidence type="ECO:0000256" key="2">
    <source>
        <dbReference type="ARBA" id="ARBA00023163"/>
    </source>
</evidence>
<dbReference type="InterPro" id="IPR036388">
    <property type="entry name" value="WH-like_DNA-bd_sf"/>
</dbReference>
<keyword evidence="1" id="KW-0805">Transcription regulation</keyword>
<dbReference type="PANTHER" id="PTHR35807:SF1">
    <property type="entry name" value="TRANSCRIPTIONAL REGULATOR REDD"/>
    <property type="match status" value="1"/>
</dbReference>
<evidence type="ECO:0000313" key="7">
    <source>
        <dbReference type="Proteomes" id="UP000313849"/>
    </source>
</evidence>
<feature type="repeat" description="TPR" evidence="3">
    <location>
        <begin position="165"/>
        <end position="198"/>
    </location>
</feature>
<name>A0A5C5BDD6_9MICO</name>
<dbReference type="Gene3D" id="1.25.40.10">
    <property type="entry name" value="Tetratricopeptide repeat domain"/>
    <property type="match status" value="1"/>
</dbReference>
<dbReference type="GO" id="GO:0003677">
    <property type="term" value="F:DNA binding"/>
    <property type="evidence" value="ECO:0007669"/>
    <property type="project" value="TreeGrafter"/>
</dbReference>
<evidence type="ECO:0000256" key="1">
    <source>
        <dbReference type="ARBA" id="ARBA00023015"/>
    </source>
</evidence>
<dbReference type="Proteomes" id="UP000313849">
    <property type="component" value="Unassembled WGS sequence"/>
</dbReference>
<dbReference type="Pfam" id="PF03704">
    <property type="entry name" value="BTAD"/>
    <property type="match status" value="1"/>
</dbReference>
<dbReference type="InterPro" id="IPR027417">
    <property type="entry name" value="P-loop_NTPase"/>
</dbReference>
<dbReference type="InterPro" id="IPR005158">
    <property type="entry name" value="BTAD"/>
</dbReference>
<dbReference type="InterPro" id="IPR041664">
    <property type="entry name" value="AAA_16"/>
</dbReference>
<keyword evidence="3" id="KW-0802">TPR repeat</keyword>
<dbReference type="GO" id="GO:0006355">
    <property type="term" value="P:regulation of DNA-templated transcription"/>
    <property type="evidence" value="ECO:0007669"/>
    <property type="project" value="TreeGrafter"/>
</dbReference>
<dbReference type="InterPro" id="IPR019734">
    <property type="entry name" value="TPR_rpt"/>
</dbReference>
<dbReference type="OrthoDB" id="9812579at2"/>
<dbReference type="SMART" id="SM01043">
    <property type="entry name" value="BTAD"/>
    <property type="match status" value="1"/>
</dbReference>
<dbReference type="SUPFAM" id="SSF48452">
    <property type="entry name" value="TPR-like"/>
    <property type="match status" value="1"/>
</dbReference>
<gene>
    <name evidence="6" type="ORF">FH969_03255</name>
</gene>
<evidence type="ECO:0000259" key="5">
    <source>
        <dbReference type="SMART" id="SM01043"/>
    </source>
</evidence>
<dbReference type="InterPro" id="IPR051677">
    <property type="entry name" value="AfsR-DnrI-RedD_regulator"/>
</dbReference>
<dbReference type="PROSITE" id="PS50005">
    <property type="entry name" value="TPR"/>
    <property type="match status" value="1"/>
</dbReference>